<dbReference type="EC" id="3.4.23.43" evidence="10"/>
<keyword evidence="3" id="KW-1003">Cell membrane</keyword>
<feature type="transmembrane region" description="Helical" evidence="7">
    <location>
        <begin position="77"/>
        <end position="96"/>
    </location>
</feature>
<comment type="caution">
    <text evidence="10">The sequence shown here is derived from an EMBL/GenBank/DDBJ whole genome shotgun (WGS) entry which is preliminary data.</text>
</comment>
<dbReference type="InterPro" id="IPR050882">
    <property type="entry name" value="Prepilin_peptidase/N-MTase"/>
</dbReference>
<evidence type="ECO:0000256" key="3">
    <source>
        <dbReference type="ARBA" id="ARBA00022475"/>
    </source>
</evidence>
<dbReference type="GO" id="GO:0005886">
    <property type="term" value="C:plasma membrane"/>
    <property type="evidence" value="ECO:0007669"/>
    <property type="project" value="UniProtKB-SubCell"/>
</dbReference>
<comment type="similarity">
    <text evidence="2">Belongs to the peptidase A24 family.</text>
</comment>
<keyword evidence="10" id="KW-0378">Hydrolase</keyword>
<dbReference type="GO" id="GO:0006465">
    <property type="term" value="P:signal peptide processing"/>
    <property type="evidence" value="ECO:0007669"/>
    <property type="project" value="TreeGrafter"/>
</dbReference>
<feature type="transmembrane region" description="Helical" evidence="7">
    <location>
        <begin position="160"/>
        <end position="179"/>
    </location>
</feature>
<proteinExistence type="inferred from homology"/>
<reference evidence="10 11" key="1">
    <citation type="submission" date="2020-08" db="EMBL/GenBank/DDBJ databases">
        <title>Genomic Encyclopedia of Type Strains, Phase IV (KMG-IV): sequencing the most valuable type-strain genomes for metagenomic binning, comparative biology and taxonomic classification.</title>
        <authorList>
            <person name="Goeker M."/>
        </authorList>
    </citation>
    <scope>NUCLEOTIDE SEQUENCE [LARGE SCALE GENOMIC DNA]</scope>
    <source>
        <strain evidence="10 11">DSM 22071</strain>
    </source>
</reference>
<dbReference type="PANTHER" id="PTHR30487">
    <property type="entry name" value="TYPE 4 PREPILIN-LIKE PROTEINS LEADER PEPTIDE-PROCESSING ENZYME"/>
    <property type="match status" value="1"/>
</dbReference>
<dbReference type="EC" id="2.1.1.-" evidence="10"/>
<keyword evidence="6 7" id="KW-0472">Membrane</keyword>
<keyword evidence="10" id="KW-0489">Methyltransferase</keyword>
<dbReference type="GO" id="GO:0032259">
    <property type="term" value="P:methylation"/>
    <property type="evidence" value="ECO:0007669"/>
    <property type="project" value="UniProtKB-KW"/>
</dbReference>
<gene>
    <name evidence="10" type="ORF">HNR37_001805</name>
</gene>
<evidence type="ECO:0000256" key="2">
    <source>
        <dbReference type="ARBA" id="ARBA00005801"/>
    </source>
</evidence>
<dbReference type="GO" id="GO:0004190">
    <property type="term" value="F:aspartic-type endopeptidase activity"/>
    <property type="evidence" value="ECO:0007669"/>
    <property type="project" value="UniProtKB-EC"/>
</dbReference>
<dbReference type="Pfam" id="PF06750">
    <property type="entry name" value="A24_N_bact"/>
    <property type="match status" value="1"/>
</dbReference>
<evidence type="ECO:0000256" key="6">
    <source>
        <dbReference type="ARBA" id="ARBA00023136"/>
    </source>
</evidence>
<dbReference type="Pfam" id="PF01478">
    <property type="entry name" value="Peptidase_A24"/>
    <property type="match status" value="1"/>
</dbReference>
<evidence type="ECO:0000259" key="9">
    <source>
        <dbReference type="Pfam" id="PF06750"/>
    </source>
</evidence>
<dbReference type="EMBL" id="JACHID010000011">
    <property type="protein sequence ID" value="MBB5022468.1"/>
    <property type="molecule type" value="Genomic_DNA"/>
</dbReference>
<feature type="transmembrane region" description="Helical" evidence="7">
    <location>
        <begin position="103"/>
        <end position="124"/>
    </location>
</feature>
<feature type="domain" description="Prepilin type IV endopeptidase peptidase" evidence="8">
    <location>
        <begin position="131"/>
        <end position="220"/>
    </location>
</feature>
<evidence type="ECO:0000313" key="11">
    <source>
        <dbReference type="Proteomes" id="UP000528322"/>
    </source>
</evidence>
<dbReference type="GO" id="GO:0008168">
    <property type="term" value="F:methyltransferase activity"/>
    <property type="evidence" value="ECO:0007669"/>
    <property type="project" value="UniProtKB-KW"/>
</dbReference>
<sequence>MSLLCVIAFTLVLGACLGSFIAASAHRIPRGVSIVFPASHCPHCLQPIRWRHNIPIFGYLICRGQCFHCQQAISSTYVYIEAGVALVITATVLRYYPATTDMIWYGTFTFFLLGCGIVDLRSAWEEGEGEGIIPDIFSLGGLGVAIALATFTGQWLESAIGALLGGGILMLIFLFYYYVRHIEALGLGDVKMMAMVGAFSGVLGVLYTLFIGSLLGLVAALILMVRRRQYTLQMKLPFGPFLALGALVYIWI</sequence>
<evidence type="ECO:0000256" key="1">
    <source>
        <dbReference type="ARBA" id="ARBA00004651"/>
    </source>
</evidence>
<organism evidence="10 11">
    <name type="scientific">Desulfurispira natronophila</name>
    <dbReference type="NCBI Taxonomy" id="682562"/>
    <lineage>
        <taxon>Bacteria</taxon>
        <taxon>Pseudomonadati</taxon>
        <taxon>Chrysiogenota</taxon>
        <taxon>Chrysiogenia</taxon>
        <taxon>Chrysiogenales</taxon>
        <taxon>Chrysiogenaceae</taxon>
        <taxon>Desulfurispira</taxon>
    </lineage>
</organism>
<evidence type="ECO:0000256" key="7">
    <source>
        <dbReference type="SAM" id="Phobius"/>
    </source>
</evidence>
<keyword evidence="4 7" id="KW-0812">Transmembrane</keyword>
<dbReference type="InterPro" id="IPR000045">
    <property type="entry name" value="Prepilin_IV_endopep_pep"/>
</dbReference>
<feature type="transmembrane region" description="Helical" evidence="7">
    <location>
        <begin position="136"/>
        <end position="153"/>
    </location>
</feature>
<evidence type="ECO:0000256" key="4">
    <source>
        <dbReference type="ARBA" id="ARBA00022692"/>
    </source>
</evidence>
<keyword evidence="5 7" id="KW-1133">Transmembrane helix</keyword>
<evidence type="ECO:0000256" key="5">
    <source>
        <dbReference type="ARBA" id="ARBA00022989"/>
    </source>
</evidence>
<dbReference type="RefSeq" id="WP_183733027.1">
    <property type="nucleotide sequence ID" value="NZ_JACHID010000011.1"/>
</dbReference>
<dbReference type="PANTHER" id="PTHR30487:SF0">
    <property type="entry name" value="PREPILIN LEADER PEPTIDASE_N-METHYLTRANSFERASE-RELATED"/>
    <property type="match status" value="1"/>
</dbReference>
<comment type="subcellular location">
    <subcellularLocation>
        <location evidence="1">Cell membrane</location>
        <topology evidence="1">Multi-pass membrane protein</topology>
    </subcellularLocation>
</comment>
<dbReference type="InterPro" id="IPR010627">
    <property type="entry name" value="Prepilin_pept_A24_N"/>
</dbReference>
<name>A0A7W7Y5H4_9BACT</name>
<evidence type="ECO:0000259" key="8">
    <source>
        <dbReference type="Pfam" id="PF01478"/>
    </source>
</evidence>
<dbReference type="Gene3D" id="1.20.120.1220">
    <property type="match status" value="1"/>
</dbReference>
<dbReference type="AlphaFoldDB" id="A0A7W7Y5H4"/>
<evidence type="ECO:0000313" key="10">
    <source>
        <dbReference type="EMBL" id="MBB5022468.1"/>
    </source>
</evidence>
<protein>
    <submittedName>
        <fullName evidence="10">Leader peptidase (Prepilin peptidase)/N-methyltransferase</fullName>
        <ecNumber evidence="10">2.1.1.-</ecNumber>
        <ecNumber evidence="10">3.4.23.43</ecNumber>
    </submittedName>
</protein>
<keyword evidence="11" id="KW-1185">Reference proteome</keyword>
<feature type="domain" description="Prepilin peptidase A24 N-terminal" evidence="9">
    <location>
        <begin position="12"/>
        <end position="94"/>
    </location>
</feature>
<feature type="transmembrane region" description="Helical" evidence="7">
    <location>
        <begin position="199"/>
        <end position="225"/>
    </location>
</feature>
<keyword evidence="10" id="KW-0808">Transferase</keyword>
<dbReference type="Proteomes" id="UP000528322">
    <property type="component" value="Unassembled WGS sequence"/>
</dbReference>
<accession>A0A7W7Y5H4</accession>